<dbReference type="Proteomes" id="UP001596405">
    <property type="component" value="Unassembled WGS sequence"/>
</dbReference>
<accession>A0ABW2DNR2</accession>
<dbReference type="RefSeq" id="WP_066616134.1">
    <property type="nucleotide sequence ID" value="NZ_JBHSYQ010000015.1"/>
</dbReference>
<keyword evidence="2" id="KW-1185">Reference proteome</keyword>
<reference evidence="2" key="1">
    <citation type="journal article" date="2019" name="Int. J. Syst. Evol. Microbiol.">
        <title>The Global Catalogue of Microorganisms (GCM) 10K type strain sequencing project: providing services to taxonomists for standard genome sequencing and annotation.</title>
        <authorList>
            <consortium name="The Broad Institute Genomics Platform"/>
            <consortium name="The Broad Institute Genome Sequencing Center for Infectious Disease"/>
            <person name="Wu L."/>
            <person name="Ma J."/>
        </authorList>
    </citation>
    <scope>NUCLEOTIDE SEQUENCE [LARGE SCALE GENOMIC DNA]</scope>
    <source>
        <strain evidence="2">CGMCC 4.7393</strain>
    </source>
</reference>
<proteinExistence type="predicted"/>
<organism evidence="1 2">
    <name type="scientific">Rufibacter roseus</name>
    <dbReference type="NCBI Taxonomy" id="1567108"/>
    <lineage>
        <taxon>Bacteria</taxon>
        <taxon>Pseudomonadati</taxon>
        <taxon>Bacteroidota</taxon>
        <taxon>Cytophagia</taxon>
        <taxon>Cytophagales</taxon>
        <taxon>Hymenobacteraceae</taxon>
        <taxon>Rufibacter</taxon>
    </lineage>
</organism>
<protein>
    <submittedName>
        <fullName evidence="1">Uncharacterized protein</fullName>
    </submittedName>
</protein>
<evidence type="ECO:0000313" key="1">
    <source>
        <dbReference type="EMBL" id="MFC6999350.1"/>
    </source>
</evidence>
<comment type="caution">
    <text evidence="1">The sequence shown here is derived from an EMBL/GenBank/DDBJ whole genome shotgun (WGS) entry which is preliminary data.</text>
</comment>
<dbReference type="EMBL" id="JBHSYQ010000015">
    <property type="protein sequence ID" value="MFC6999350.1"/>
    <property type="molecule type" value="Genomic_DNA"/>
</dbReference>
<sequence>MRLQLCQSSYLLYNGPTRKECIPENIRNFNKIGQTFGWLTDNTYIVEFENNIEIMLTGVVHLSTFNTPSSCRINKKAKHLIFWVLRLFL</sequence>
<name>A0ABW2DNR2_9BACT</name>
<evidence type="ECO:0000313" key="2">
    <source>
        <dbReference type="Proteomes" id="UP001596405"/>
    </source>
</evidence>
<gene>
    <name evidence="1" type="ORF">ACFQHR_17065</name>
</gene>